<sequence length="147" mass="15973">MSDRADRPLDAESPLTLPGFFAALDDGELFGGVCTDCGAVLFPPRPTCYNCGGTNVSAEPQPKTGTVYTYTAVHSPPPQLDDDAPYTIAVVELDGGGRLLGRVDAPYEAVEIGDEVRLRVREPTDDERALALEYEREWPMHVFDLDG</sequence>
<proteinExistence type="predicted"/>
<dbReference type="EMBL" id="CR936257">
    <property type="protein sequence ID" value="CAI49800.1"/>
    <property type="molecule type" value="Genomic_DNA"/>
</dbReference>
<dbReference type="Pfam" id="PF12172">
    <property type="entry name" value="zf-ChsH2"/>
    <property type="match status" value="1"/>
</dbReference>
<dbReference type="InterPro" id="IPR022002">
    <property type="entry name" value="ChsH2_Znr"/>
</dbReference>
<dbReference type="Proteomes" id="UP000002698">
    <property type="component" value="Chromosome"/>
</dbReference>
<feature type="domain" description="ChsH2 rubredoxin-like zinc ribbon" evidence="2">
    <location>
        <begin position="21"/>
        <end position="56"/>
    </location>
</feature>
<evidence type="ECO:0000259" key="1">
    <source>
        <dbReference type="Pfam" id="PF01796"/>
    </source>
</evidence>
<name>A0A1U7EXA0_NATPD</name>
<evidence type="ECO:0000313" key="4">
    <source>
        <dbReference type="Proteomes" id="UP000002698"/>
    </source>
</evidence>
<dbReference type="InterPro" id="IPR002878">
    <property type="entry name" value="ChsH2_C"/>
</dbReference>
<dbReference type="GeneID" id="3701771"/>
<dbReference type="HOGENOM" id="CLU_1691489_0_0_2"/>
<dbReference type="PANTHER" id="PTHR34075:SF5">
    <property type="entry name" value="BLR3430 PROTEIN"/>
    <property type="match status" value="1"/>
</dbReference>
<dbReference type="OrthoDB" id="9573at2157"/>
<dbReference type="STRING" id="348780.NP_3418A"/>
<gene>
    <name evidence="3" type="ordered locus">NP_3418A</name>
</gene>
<dbReference type="KEGG" id="nph:NP_3418A"/>
<organism evidence="3 4">
    <name type="scientific">Natronomonas pharaonis (strain ATCC 35678 / DSM 2160 / CIP 103997 / JCM 8858 / NBRC 14720 / NCIMB 2260 / Gabara)</name>
    <name type="common">Halobacterium pharaonis</name>
    <dbReference type="NCBI Taxonomy" id="348780"/>
    <lineage>
        <taxon>Archaea</taxon>
        <taxon>Methanobacteriati</taxon>
        <taxon>Methanobacteriota</taxon>
        <taxon>Stenosarchaea group</taxon>
        <taxon>Halobacteria</taxon>
        <taxon>Halobacteriales</taxon>
        <taxon>Natronomonadaceae</taxon>
        <taxon>Natronomonas</taxon>
    </lineage>
</organism>
<evidence type="ECO:0000259" key="2">
    <source>
        <dbReference type="Pfam" id="PF12172"/>
    </source>
</evidence>
<protein>
    <submittedName>
        <fullName evidence="3">DUF35 family protein</fullName>
    </submittedName>
</protein>
<keyword evidence="4" id="KW-1185">Reference proteome</keyword>
<dbReference type="CDD" id="cd00164">
    <property type="entry name" value="S1_like"/>
    <property type="match status" value="1"/>
</dbReference>
<feature type="domain" description="ChsH2 C-terminal OB-fold" evidence="1">
    <location>
        <begin position="60"/>
        <end position="121"/>
    </location>
</feature>
<evidence type="ECO:0000313" key="3">
    <source>
        <dbReference type="EMBL" id="CAI49800.1"/>
    </source>
</evidence>
<dbReference type="EnsemblBacteria" id="CAI49800">
    <property type="protein sequence ID" value="CAI49800"/>
    <property type="gene ID" value="NP_3418A"/>
</dbReference>
<dbReference type="SUPFAM" id="SSF50249">
    <property type="entry name" value="Nucleic acid-binding proteins"/>
    <property type="match status" value="1"/>
</dbReference>
<dbReference type="InterPro" id="IPR052513">
    <property type="entry name" value="Thioester_dehydratase-like"/>
</dbReference>
<dbReference type="Pfam" id="PF01796">
    <property type="entry name" value="OB_ChsH2_C"/>
    <property type="match status" value="1"/>
</dbReference>
<dbReference type="InterPro" id="IPR012340">
    <property type="entry name" value="NA-bd_OB-fold"/>
</dbReference>
<reference evidence="3 4" key="1">
    <citation type="journal article" date="2005" name="Genome Res.">
        <title>Living with two extremes: conclusions from the genome sequence of Natronomonas pharaonis.</title>
        <authorList>
            <person name="Falb M."/>
            <person name="Pfeiffer F."/>
            <person name="Palm P."/>
            <person name="Rodewald K."/>
            <person name="Hickmann V."/>
            <person name="Tittor J."/>
            <person name="Oesterhelt D."/>
        </authorList>
    </citation>
    <scope>NUCLEOTIDE SEQUENCE [LARGE SCALE GENOMIC DNA]</scope>
    <source>
        <strain evidence="4">ATCC 35678 / DSM 2160 / CIP 103997 / JCM 8858 / NBRC 14720 / NCIMB 2260 / Gabara</strain>
    </source>
</reference>
<dbReference type="Gene3D" id="6.10.30.10">
    <property type="match status" value="1"/>
</dbReference>
<accession>A0A1U7EXA0</accession>
<dbReference type="RefSeq" id="WP_011323420.1">
    <property type="nucleotide sequence ID" value="NC_007426.1"/>
</dbReference>
<dbReference type="AlphaFoldDB" id="A0A1U7EXA0"/>
<dbReference type="PANTHER" id="PTHR34075">
    <property type="entry name" value="BLR3430 PROTEIN"/>
    <property type="match status" value="1"/>
</dbReference>
<dbReference type="eggNOG" id="arCOG01285">
    <property type="taxonomic scope" value="Archaea"/>
</dbReference>